<dbReference type="PROSITE" id="PS00018">
    <property type="entry name" value="EF_HAND_1"/>
    <property type="match status" value="1"/>
</dbReference>
<dbReference type="GO" id="GO:0005509">
    <property type="term" value="F:calcium ion binding"/>
    <property type="evidence" value="ECO:0007669"/>
    <property type="project" value="InterPro"/>
</dbReference>
<dbReference type="GO" id="GO:0007156">
    <property type="term" value="P:homophilic cell adhesion via plasma membrane adhesion molecules"/>
    <property type="evidence" value="ECO:0007669"/>
    <property type="project" value="InterPro"/>
</dbReference>
<dbReference type="EMBL" id="FZNY01000001">
    <property type="protein sequence ID" value="SNR49879.1"/>
    <property type="molecule type" value="Genomic_DNA"/>
</dbReference>
<dbReference type="GO" id="GO:0016020">
    <property type="term" value="C:membrane"/>
    <property type="evidence" value="ECO:0007669"/>
    <property type="project" value="InterPro"/>
</dbReference>
<name>A0A238WW98_9FLAO</name>
<dbReference type="AlphaFoldDB" id="A0A238WW98"/>
<accession>A0A238WW98</accession>
<evidence type="ECO:0000313" key="3">
    <source>
        <dbReference type="EMBL" id="SNR49879.1"/>
    </source>
</evidence>
<evidence type="ECO:0000259" key="2">
    <source>
        <dbReference type="PROSITE" id="PS50268"/>
    </source>
</evidence>
<proteinExistence type="predicted"/>
<feature type="domain" description="Cadherin" evidence="2">
    <location>
        <begin position="788"/>
        <end position="896"/>
    </location>
</feature>
<feature type="region of interest" description="Disordered" evidence="1">
    <location>
        <begin position="442"/>
        <end position="465"/>
    </location>
</feature>
<dbReference type="InterPro" id="IPR018247">
    <property type="entry name" value="EF_Hand_1_Ca_BS"/>
</dbReference>
<dbReference type="RefSeq" id="WP_143337064.1">
    <property type="nucleotide sequence ID" value="NZ_FZNY01000001.1"/>
</dbReference>
<feature type="compositionally biased region" description="Acidic residues" evidence="1">
    <location>
        <begin position="605"/>
        <end position="615"/>
    </location>
</feature>
<dbReference type="Proteomes" id="UP000198379">
    <property type="component" value="Unassembled WGS sequence"/>
</dbReference>
<dbReference type="Pfam" id="PF17963">
    <property type="entry name" value="Big_9"/>
    <property type="match status" value="3"/>
</dbReference>
<dbReference type="OrthoDB" id="9805017at2"/>
<dbReference type="NCBIfam" id="NF012211">
    <property type="entry name" value="tand_rpt_95"/>
    <property type="match status" value="2"/>
</dbReference>
<evidence type="ECO:0000256" key="1">
    <source>
        <dbReference type="SAM" id="MobiDB-lite"/>
    </source>
</evidence>
<feature type="region of interest" description="Disordered" evidence="1">
    <location>
        <begin position="605"/>
        <end position="667"/>
    </location>
</feature>
<reference evidence="3 4" key="1">
    <citation type="submission" date="2017-06" db="EMBL/GenBank/DDBJ databases">
        <authorList>
            <person name="Kim H.J."/>
            <person name="Triplett B.A."/>
        </authorList>
    </citation>
    <scope>NUCLEOTIDE SEQUENCE [LARGE SCALE GENOMIC DNA]</scope>
    <source>
        <strain evidence="3 4">DSM 25597</strain>
    </source>
</reference>
<gene>
    <name evidence="3" type="ORF">SAMN06265376_1011476</name>
</gene>
<dbReference type="Gene3D" id="2.60.40.3440">
    <property type="match status" value="2"/>
</dbReference>
<protein>
    <submittedName>
        <fullName evidence="3">CshA-type fibril repeat-containing protein</fullName>
    </submittedName>
</protein>
<dbReference type="PROSITE" id="PS50268">
    <property type="entry name" value="CADHERIN_2"/>
    <property type="match status" value="1"/>
</dbReference>
<sequence>MKINTRFSTILNKIHTIYTYSVLCVLTLFATIPAYSQETPIFPNNQVLVSGTINQPGSVYRFSDVSLTVNGGTIDVDALVTLVGFTGTPTVNTVDGTTAILNRFEPSITYDTANEAVSWSIQFIVADSSEPNLADAVPIPLDSFTMEVIDNDAGEFVIATTPASYELEAGGFPNSIIVAGAPTGGTIRFDSFNVTDPGVSELNTRSIIRLNYVNTNTINFTLGRTNADPFTTRQISIGFLGEVVFGNPAVVVTNEPPVVVDNFGNVVEVNSTGNTPINVLTGSSDPDGNLDVSSVTLIDPNDPTNIGTVGSPLVIPGVGTYVVDATGNVTYTPATGYTGSANINFRVEDDLGTSSNTALLEITVVTDSDGDGVFDYADDDDDNDGILDVDELNCSPDPVALGQTFDLNSTEFVSQSDLYSFDPDGAGPLPAVTATFTGQLENTTDTNVNGGTGPNWPNSGGIEDASSGAILQSRLDDSDFDDGRTALYTLTFTEPVYNLEFSWGGLDNGDRSDFASDGELRIENIDALDSTGSFISGNSVTSVDGTGNPPLNAVRVITSGPVTFVTIRAAKDEPDGSDDSGFVTLGLFDLKYCLLVNTDGVDEPDYLDTDSDNDGCPDAVEGNGDFEQSDLTTSNNLADDDEGQVDGNGVPESTGGVSQEQSTTTGVTQATQVVITTDVSDQAVVTGGTTFTVVARGDNATSYSSGTPVYGTAGNANGGLNYQWYQGDPNAGGTLIDGSDTNFEDFTTATLTILDVAGLGGEEFFVVVTHDDNDCIELESSGFLIVPETNDDTASVDEDTPVNIDVLDNDVVTGGSSEVTEVTDPANGTVTIESDGTVTYTPDPDFNGTDSFEYTVVVTNADGSTSTDTATVVVTVNPVADVVDDADSTPEDTPVNVDVLDNDTFEGTDNEVTAVTDPANGTVTIESDGTVTYTPDPDFNGTDTFDYTVTVTNADGSTTTETATVVITVDPIADVDAMDDVASTDED</sequence>
<dbReference type="InterPro" id="IPR002126">
    <property type="entry name" value="Cadherin-like_dom"/>
</dbReference>
<evidence type="ECO:0000313" key="4">
    <source>
        <dbReference type="Proteomes" id="UP000198379"/>
    </source>
</evidence>
<organism evidence="3 4">
    <name type="scientific">Dokdonia pacifica</name>
    <dbReference type="NCBI Taxonomy" id="1627892"/>
    <lineage>
        <taxon>Bacteria</taxon>
        <taxon>Pseudomonadati</taxon>
        <taxon>Bacteroidota</taxon>
        <taxon>Flavobacteriia</taxon>
        <taxon>Flavobacteriales</taxon>
        <taxon>Flavobacteriaceae</taxon>
        <taxon>Dokdonia</taxon>
    </lineage>
</organism>
<feature type="non-terminal residue" evidence="3">
    <location>
        <position position="987"/>
    </location>
</feature>
<keyword evidence="4" id="KW-1185">Reference proteome</keyword>